<dbReference type="GO" id="GO:0016887">
    <property type="term" value="F:ATP hydrolysis activity"/>
    <property type="evidence" value="ECO:0007669"/>
    <property type="project" value="InterPro"/>
</dbReference>
<keyword evidence="3 5" id="KW-0067">ATP-binding</keyword>
<dbReference type="Pfam" id="PF00005">
    <property type="entry name" value="ABC_tran"/>
    <property type="match status" value="1"/>
</dbReference>
<dbReference type="PROSITE" id="PS50893">
    <property type="entry name" value="ABC_TRANSPORTER_2"/>
    <property type="match status" value="1"/>
</dbReference>
<organism evidence="5 6">
    <name type="scientific">Gimesia fumaroli</name>
    <dbReference type="NCBI Taxonomy" id="2527976"/>
    <lineage>
        <taxon>Bacteria</taxon>
        <taxon>Pseudomonadati</taxon>
        <taxon>Planctomycetota</taxon>
        <taxon>Planctomycetia</taxon>
        <taxon>Planctomycetales</taxon>
        <taxon>Planctomycetaceae</taxon>
        <taxon>Gimesia</taxon>
    </lineage>
</organism>
<dbReference type="PROSITE" id="PS00211">
    <property type="entry name" value="ABC_TRANSPORTER_1"/>
    <property type="match status" value="1"/>
</dbReference>
<evidence type="ECO:0000256" key="1">
    <source>
        <dbReference type="ARBA" id="ARBA00022448"/>
    </source>
</evidence>
<dbReference type="SMART" id="SM00382">
    <property type="entry name" value="AAA"/>
    <property type="match status" value="1"/>
</dbReference>
<dbReference type="CDD" id="cd03214">
    <property type="entry name" value="ABC_Iron-Siderophores_B12_Hemin"/>
    <property type="match status" value="1"/>
</dbReference>
<proteinExistence type="predicted"/>
<dbReference type="GO" id="GO:0005524">
    <property type="term" value="F:ATP binding"/>
    <property type="evidence" value="ECO:0007669"/>
    <property type="project" value="UniProtKB-KW"/>
</dbReference>
<dbReference type="AlphaFoldDB" id="A0A518I9X8"/>
<protein>
    <submittedName>
        <fullName evidence="5">Putative siderophore transport system ATP-binding protein YusV</fullName>
    </submittedName>
</protein>
<dbReference type="InterPro" id="IPR003593">
    <property type="entry name" value="AAA+_ATPase"/>
</dbReference>
<gene>
    <name evidence="5" type="primary">yusV_3</name>
    <name evidence="5" type="ORF">Enr17x_18810</name>
</gene>
<dbReference type="KEGG" id="gfm:Enr17x_18810"/>
<dbReference type="PANTHER" id="PTHR42794:SF2">
    <property type="entry name" value="ABC TRANSPORTER ATP-BINDING PROTEIN"/>
    <property type="match status" value="1"/>
</dbReference>
<keyword evidence="2" id="KW-0547">Nucleotide-binding</keyword>
<evidence type="ECO:0000313" key="6">
    <source>
        <dbReference type="Proteomes" id="UP000318313"/>
    </source>
</evidence>
<keyword evidence="1" id="KW-0813">Transport</keyword>
<dbReference type="FunFam" id="3.40.50.300:FF:000134">
    <property type="entry name" value="Iron-enterobactin ABC transporter ATP-binding protein"/>
    <property type="match status" value="1"/>
</dbReference>
<dbReference type="InterPro" id="IPR017871">
    <property type="entry name" value="ABC_transporter-like_CS"/>
</dbReference>
<dbReference type="SUPFAM" id="SSF52540">
    <property type="entry name" value="P-loop containing nucleoside triphosphate hydrolases"/>
    <property type="match status" value="1"/>
</dbReference>
<reference evidence="5 6" key="1">
    <citation type="submission" date="2019-03" db="EMBL/GenBank/DDBJ databases">
        <title>Deep-cultivation of Planctomycetes and their phenomic and genomic characterization uncovers novel biology.</title>
        <authorList>
            <person name="Wiegand S."/>
            <person name="Jogler M."/>
            <person name="Boedeker C."/>
            <person name="Pinto D."/>
            <person name="Vollmers J."/>
            <person name="Rivas-Marin E."/>
            <person name="Kohn T."/>
            <person name="Peeters S.H."/>
            <person name="Heuer A."/>
            <person name="Rast P."/>
            <person name="Oberbeckmann S."/>
            <person name="Bunk B."/>
            <person name="Jeske O."/>
            <person name="Meyerdierks A."/>
            <person name="Storesund J.E."/>
            <person name="Kallscheuer N."/>
            <person name="Luecker S."/>
            <person name="Lage O.M."/>
            <person name="Pohl T."/>
            <person name="Merkel B.J."/>
            <person name="Hornburger P."/>
            <person name="Mueller R.-W."/>
            <person name="Bruemmer F."/>
            <person name="Labrenz M."/>
            <person name="Spormann A.M."/>
            <person name="Op den Camp H."/>
            <person name="Overmann J."/>
            <person name="Amann R."/>
            <person name="Jetten M.S.M."/>
            <person name="Mascher T."/>
            <person name="Medema M.H."/>
            <person name="Devos D.P."/>
            <person name="Kaster A.-K."/>
            <person name="Ovreas L."/>
            <person name="Rohde M."/>
            <person name="Galperin M.Y."/>
            <person name="Jogler C."/>
        </authorList>
    </citation>
    <scope>NUCLEOTIDE SEQUENCE [LARGE SCALE GENOMIC DNA]</scope>
    <source>
        <strain evidence="5 6">Enr17</strain>
    </source>
</reference>
<feature type="domain" description="ABC transporter" evidence="4">
    <location>
        <begin position="3"/>
        <end position="235"/>
    </location>
</feature>
<evidence type="ECO:0000256" key="2">
    <source>
        <dbReference type="ARBA" id="ARBA00022741"/>
    </source>
</evidence>
<dbReference type="EMBL" id="CP037452">
    <property type="protein sequence ID" value="QDV49860.1"/>
    <property type="molecule type" value="Genomic_DNA"/>
</dbReference>
<dbReference type="Proteomes" id="UP000318313">
    <property type="component" value="Chromosome"/>
</dbReference>
<dbReference type="InterPro" id="IPR003439">
    <property type="entry name" value="ABC_transporter-like_ATP-bd"/>
</dbReference>
<dbReference type="PANTHER" id="PTHR42794">
    <property type="entry name" value="HEMIN IMPORT ATP-BINDING PROTEIN HMUV"/>
    <property type="match status" value="1"/>
</dbReference>
<keyword evidence="6" id="KW-1185">Reference proteome</keyword>
<sequence length="255" mass="27889">MILESRAVGFRYGRQLAVEDVSLVLKPGVMAIIGPNGSGKSTLMKCLAGLLHGTGHVALDGQDVSKLPTSQLTRLVSYMPQEFSSKAAISVFEAVLLGRLQQLGLRIRDEDVLAVESLLDELDLRCLANRWIAELSGGQAQLVAIAQALAREPVVLLMDEPTSNLDLRRQFEVCELVRRITDSRKMSTAIALHDLNLAARCADTICVLSEGRLHSVGPPLKVITREMVESVYRVDARIDLEEGRIPIVTIRGVAR</sequence>
<evidence type="ECO:0000259" key="4">
    <source>
        <dbReference type="PROSITE" id="PS50893"/>
    </source>
</evidence>
<dbReference type="OrthoDB" id="9787851at2"/>
<evidence type="ECO:0000256" key="3">
    <source>
        <dbReference type="ARBA" id="ARBA00022840"/>
    </source>
</evidence>
<dbReference type="InterPro" id="IPR027417">
    <property type="entry name" value="P-loop_NTPase"/>
</dbReference>
<evidence type="ECO:0000313" key="5">
    <source>
        <dbReference type="EMBL" id="QDV49860.1"/>
    </source>
</evidence>
<name>A0A518I9X8_9PLAN</name>
<accession>A0A518I9X8</accession>
<dbReference type="Gene3D" id="3.40.50.300">
    <property type="entry name" value="P-loop containing nucleotide triphosphate hydrolases"/>
    <property type="match status" value="1"/>
</dbReference>